<evidence type="ECO:0000256" key="5">
    <source>
        <dbReference type="ARBA" id="ARBA00022670"/>
    </source>
</evidence>
<dbReference type="GO" id="GO:0004252">
    <property type="term" value="F:serine-type endopeptidase activity"/>
    <property type="evidence" value="ECO:0007669"/>
    <property type="project" value="InterPro"/>
</dbReference>
<evidence type="ECO:0000256" key="4">
    <source>
        <dbReference type="ARBA" id="ARBA00013208"/>
    </source>
</evidence>
<keyword evidence="6 8" id="KW-0378">Hydrolase</keyword>
<dbReference type="PANTHER" id="PTHR43390">
    <property type="entry name" value="SIGNAL PEPTIDASE I"/>
    <property type="match status" value="1"/>
</dbReference>
<evidence type="ECO:0000256" key="2">
    <source>
        <dbReference type="ARBA" id="ARBA00004401"/>
    </source>
</evidence>
<dbReference type="PANTHER" id="PTHR43390:SF1">
    <property type="entry name" value="CHLOROPLAST PROCESSING PEPTIDASE"/>
    <property type="match status" value="1"/>
</dbReference>
<dbReference type="AlphaFoldDB" id="A0A939DXS7"/>
<feature type="compositionally biased region" description="Basic and acidic residues" evidence="9">
    <location>
        <begin position="116"/>
        <end position="149"/>
    </location>
</feature>
<dbReference type="InterPro" id="IPR019756">
    <property type="entry name" value="Pept_S26A_signal_pept_1_Ser-AS"/>
</dbReference>
<keyword evidence="8" id="KW-0812">Transmembrane</keyword>
<dbReference type="PRINTS" id="PR00727">
    <property type="entry name" value="LEADERPTASE"/>
</dbReference>
<evidence type="ECO:0000313" key="11">
    <source>
        <dbReference type="EMBL" id="MBN9643194.1"/>
    </source>
</evidence>
<dbReference type="EC" id="3.4.21.89" evidence="4 8"/>
<keyword evidence="8" id="KW-1133">Transmembrane helix</keyword>
<comment type="caution">
    <text evidence="11">The sequence shown here is derived from an EMBL/GenBank/DDBJ whole genome shotgun (WGS) entry which is preliminary data.</text>
</comment>
<feature type="active site" evidence="7">
    <location>
        <position position="279"/>
    </location>
</feature>
<dbReference type="GO" id="GO:0009003">
    <property type="term" value="F:signal peptidase activity"/>
    <property type="evidence" value="ECO:0007669"/>
    <property type="project" value="UniProtKB-EC"/>
</dbReference>
<comment type="subcellular location">
    <subcellularLocation>
        <location evidence="2">Cell membrane</location>
        <topology evidence="2">Single-pass type II membrane protein</topology>
    </subcellularLocation>
    <subcellularLocation>
        <location evidence="8">Membrane</location>
        <topology evidence="8">Single-pass type II membrane protein</topology>
    </subcellularLocation>
</comment>
<dbReference type="Gene3D" id="2.10.109.10">
    <property type="entry name" value="Umud Fragment, subunit A"/>
    <property type="match status" value="1"/>
</dbReference>
<reference evidence="11" key="1">
    <citation type="submission" date="2021-03" db="EMBL/GenBank/DDBJ databases">
        <authorList>
            <person name="Sun Q."/>
        </authorList>
    </citation>
    <scope>NUCLEOTIDE SEQUENCE</scope>
    <source>
        <strain evidence="11">CCM 8862</strain>
    </source>
</reference>
<dbReference type="CDD" id="cd06530">
    <property type="entry name" value="S26_SPase_I"/>
    <property type="match status" value="1"/>
</dbReference>
<gene>
    <name evidence="11" type="primary">lepB</name>
    <name evidence="11" type="ORF">JZY06_00890</name>
</gene>
<accession>A0A939DXS7</accession>
<dbReference type="InterPro" id="IPR019758">
    <property type="entry name" value="Pept_S26A_signal_pept_1_CS"/>
</dbReference>
<evidence type="ECO:0000256" key="1">
    <source>
        <dbReference type="ARBA" id="ARBA00000677"/>
    </source>
</evidence>
<name>A0A939DXS7_9CORY</name>
<evidence type="ECO:0000259" key="10">
    <source>
        <dbReference type="Pfam" id="PF10502"/>
    </source>
</evidence>
<dbReference type="SUPFAM" id="SSF51306">
    <property type="entry name" value="LexA/Signal peptidase"/>
    <property type="match status" value="1"/>
</dbReference>
<dbReference type="InterPro" id="IPR000223">
    <property type="entry name" value="Pept_S26A_signal_pept_1"/>
</dbReference>
<feature type="region of interest" description="Disordered" evidence="9">
    <location>
        <begin position="84"/>
        <end position="164"/>
    </location>
</feature>
<dbReference type="NCBIfam" id="TIGR02227">
    <property type="entry name" value="sigpep_I_bact"/>
    <property type="match status" value="1"/>
</dbReference>
<organism evidence="11 12">
    <name type="scientific">Corynebacterium mendelii</name>
    <dbReference type="NCBI Taxonomy" id="2765362"/>
    <lineage>
        <taxon>Bacteria</taxon>
        <taxon>Bacillati</taxon>
        <taxon>Actinomycetota</taxon>
        <taxon>Actinomycetes</taxon>
        <taxon>Mycobacteriales</taxon>
        <taxon>Corynebacteriaceae</taxon>
        <taxon>Corynebacterium</taxon>
    </lineage>
</organism>
<evidence type="ECO:0000256" key="6">
    <source>
        <dbReference type="ARBA" id="ARBA00022801"/>
    </source>
</evidence>
<feature type="transmembrane region" description="Helical" evidence="8">
    <location>
        <begin position="169"/>
        <end position="191"/>
    </location>
</feature>
<dbReference type="Pfam" id="PF10502">
    <property type="entry name" value="Peptidase_S26"/>
    <property type="match status" value="1"/>
</dbReference>
<keyword evidence="5 8" id="KW-0645">Protease</keyword>
<evidence type="ECO:0000256" key="9">
    <source>
        <dbReference type="SAM" id="MobiDB-lite"/>
    </source>
</evidence>
<dbReference type="GO" id="GO:0005886">
    <property type="term" value="C:plasma membrane"/>
    <property type="evidence" value="ECO:0007669"/>
    <property type="project" value="UniProtKB-SubCell"/>
</dbReference>
<dbReference type="GO" id="GO:0006465">
    <property type="term" value="P:signal peptide processing"/>
    <property type="evidence" value="ECO:0007669"/>
    <property type="project" value="InterPro"/>
</dbReference>
<feature type="domain" description="Peptidase S26" evidence="10">
    <location>
        <begin position="174"/>
        <end position="380"/>
    </location>
</feature>
<dbReference type="PROSITE" id="PS00761">
    <property type="entry name" value="SPASE_I_3"/>
    <property type="match status" value="1"/>
</dbReference>
<evidence type="ECO:0000256" key="8">
    <source>
        <dbReference type="RuleBase" id="RU362042"/>
    </source>
</evidence>
<dbReference type="InterPro" id="IPR036286">
    <property type="entry name" value="LexA/Signal_pep-like_sf"/>
</dbReference>
<evidence type="ECO:0000256" key="7">
    <source>
        <dbReference type="PIRSR" id="PIRSR600223-1"/>
    </source>
</evidence>
<sequence>MTVAAFATCGHGRCFPKKKGQHRGRRCFFCPGPLRPHSWWEVLLRLPRGGPHGCRTGVFRGDTRADAALQVWCPGRGIQLVALAGVTSPDPNRRRPAGPTGPTNRRARPRRPIRGAGDDRAAGLDHRSGSPQHRDTPPQDRPARPDRASRGRGTRGAGTNKKKNKEQPWYIEIPLVMVITLVVVALLQTFVGRLYVIPSQSMEPTLHGCAGCTGDRIFVDKMVYDFTDPKPGDVLVFRGPPSWNEHYESRRSSNPVLRGLANLGSYVGLVAPDENDLVKRVIAVGGQTVQCREGDPGVLVDGQPVDSSFILDPPAYMTNPEIGSQACGGPYFGPLKVPENNLFMMGDNRTNSADSRYHLGDQYQGTVPVDNVVGKVRVIVLPFGRMGIIDDPDIQHTPAGR</sequence>
<evidence type="ECO:0000313" key="12">
    <source>
        <dbReference type="Proteomes" id="UP000664332"/>
    </source>
</evidence>
<keyword evidence="12" id="KW-1185">Reference proteome</keyword>
<dbReference type="PROSITE" id="PS00501">
    <property type="entry name" value="SPASE_I_1"/>
    <property type="match status" value="1"/>
</dbReference>
<comment type="similarity">
    <text evidence="3 8">Belongs to the peptidase S26 family.</text>
</comment>
<proteinExistence type="inferred from homology"/>
<keyword evidence="8" id="KW-0472">Membrane</keyword>
<comment type="catalytic activity">
    <reaction evidence="1 8">
        <text>Cleavage of hydrophobic, N-terminal signal or leader sequences from secreted and periplasmic proteins.</text>
        <dbReference type="EC" id="3.4.21.89"/>
    </reaction>
</comment>
<dbReference type="EMBL" id="JAFLEQ010000003">
    <property type="protein sequence ID" value="MBN9643194.1"/>
    <property type="molecule type" value="Genomic_DNA"/>
</dbReference>
<protein>
    <recommendedName>
        <fullName evidence="4 8">Signal peptidase I</fullName>
        <ecNumber evidence="4 8">3.4.21.89</ecNumber>
    </recommendedName>
</protein>
<evidence type="ECO:0000256" key="3">
    <source>
        <dbReference type="ARBA" id="ARBA00009370"/>
    </source>
</evidence>
<feature type="active site" evidence="7">
    <location>
        <position position="201"/>
    </location>
</feature>
<dbReference type="Proteomes" id="UP000664332">
    <property type="component" value="Unassembled WGS sequence"/>
</dbReference>
<dbReference type="InterPro" id="IPR019533">
    <property type="entry name" value="Peptidase_S26"/>
</dbReference>